<dbReference type="GO" id="GO:0031956">
    <property type="term" value="F:medium-chain fatty acid-CoA ligase activity"/>
    <property type="evidence" value="ECO:0007669"/>
    <property type="project" value="TreeGrafter"/>
</dbReference>
<organism evidence="5 6">
    <name type="scientific">Cytobacillus depressus</name>
    <dbReference type="NCBI Taxonomy" id="1602942"/>
    <lineage>
        <taxon>Bacteria</taxon>
        <taxon>Bacillati</taxon>
        <taxon>Bacillota</taxon>
        <taxon>Bacilli</taxon>
        <taxon>Bacillales</taxon>
        <taxon>Bacillaceae</taxon>
        <taxon>Cytobacillus</taxon>
    </lineage>
</organism>
<dbReference type="Gene3D" id="3.30.300.30">
    <property type="match status" value="1"/>
</dbReference>
<accession>A0A6L3V5I2</accession>
<protein>
    <submittedName>
        <fullName evidence="5">AMP-binding protein</fullName>
    </submittedName>
</protein>
<proteinExistence type="inferred from homology"/>
<keyword evidence="6" id="KW-1185">Reference proteome</keyword>
<dbReference type="PANTHER" id="PTHR43201">
    <property type="entry name" value="ACYL-COA SYNTHETASE"/>
    <property type="match status" value="1"/>
</dbReference>
<evidence type="ECO:0000259" key="3">
    <source>
        <dbReference type="Pfam" id="PF00501"/>
    </source>
</evidence>
<dbReference type="InterPro" id="IPR020845">
    <property type="entry name" value="AMP-binding_CS"/>
</dbReference>
<gene>
    <name evidence="5" type="ORF">F7731_12685</name>
</gene>
<dbReference type="InterPro" id="IPR042099">
    <property type="entry name" value="ANL_N_sf"/>
</dbReference>
<dbReference type="PANTHER" id="PTHR43201:SF5">
    <property type="entry name" value="MEDIUM-CHAIN ACYL-COA LIGASE ACSF2, MITOCHONDRIAL"/>
    <property type="match status" value="1"/>
</dbReference>
<keyword evidence="2" id="KW-0436">Ligase</keyword>
<dbReference type="EMBL" id="WBOS01000004">
    <property type="protein sequence ID" value="KAB2336381.1"/>
    <property type="molecule type" value="Genomic_DNA"/>
</dbReference>
<name>A0A6L3V5I2_9BACI</name>
<reference evidence="5 6" key="1">
    <citation type="journal article" date="2016" name="Antonie Van Leeuwenhoek">
        <title>Bacillus depressus sp. nov., isolated from soil of a sunflower field.</title>
        <authorList>
            <person name="Wei X."/>
            <person name="Xin D."/>
            <person name="Xin Y."/>
            <person name="Zhang H."/>
            <person name="Wang T."/>
            <person name="Zhang J."/>
        </authorList>
    </citation>
    <scope>NUCLEOTIDE SEQUENCE [LARGE SCALE GENOMIC DNA]</scope>
    <source>
        <strain evidence="5 6">BZ1</strain>
    </source>
</reference>
<comment type="caution">
    <text evidence="5">The sequence shown here is derived from an EMBL/GenBank/DDBJ whole genome shotgun (WGS) entry which is preliminary data.</text>
</comment>
<evidence type="ECO:0000259" key="4">
    <source>
        <dbReference type="Pfam" id="PF13193"/>
    </source>
</evidence>
<feature type="domain" description="AMP-dependent synthetase/ligase" evidence="3">
    <location>
        <begin position="13"/>
        <end position="355"/>
    </location>
</feature>
<dbReference type="Pfam" id="PF00501">
    <property type="entry name" value="AMP-binding"/>
    <property type="match status" value="1"/>
</dbReference>
<dbReference type="SUPFAM" id="SSF56801">
    <property type="entry name" value="Acetyl-CoA synthetase-like"/>
    <property type="match status" value="1"/>
</dbReference>
<dbReference type="AlphaFoldDB" id="A0A6L3V5I2"/>
<feature type="domain" description="AMP-binding enzyme C-terminal" evidence="4">
    <location>
        <begin position="397"/>
        <end position="472"/>
    </location>
</feature>
<dbReference type="CDD" id="cd04433">
    <property type="entry name" value="AFD_class_I"/>
    <property type="match status" value="1"/>
</dbReference>
<evidence type="ECO:0000256" key="1">
    <source>
        <dbReference type="ARBA" id="ARBA00006432"/>
    </source>
</evidence>
<dbReference type="InterPro" id="IPR025110">
    <property type="entry name" value="AMP-bd_C"/>
</dbReference>
<dbReference type="GO" id="GO:0006631">
    <property type="term" value="P:fatty acid metabolic process"/>
    <property type="evidence" value="ECO:0007669"/>
    <property type="project" value="TreeGrafter"/>
</dbReference>
<dbReference type="PROSITE" id="PS00455">
    <property type="entry name" value="AMP_BINDING"/>
    <property type="match status" value="1"/>
</dbReference>
<dbReference type="Gene3D" id="3.40.50.12780">
    <property type="entry name" value="N-terminal domain of ligase-like"/>
    <property type="match status" value="1"/>
</dbReference>
<evidence type="ECO:0000313" key="5">
    <source>
        <dbReference type="EMBL" id="KAB2336381.1"/>
    </source>
</evidence>
<evidence type="ECO:0000256" key="2">
    <source>
        <dbReference type="ARBA" id="ARBA00022598"/>
    </source>
</evidence>
<dbReference type="Proteomes" id="UP000481030">
    <property type="component" value="Unassembled WGS sequence"/>
</dbReference>
<dbReference type="InterPro" id="IPR045851">
    <property type="entry name" value="AMP-bd_C_sf"/>
</dbReference>
<evidence type="ECO:0000313" key="6">
    <source>
        <dbReference type="Proteomes" id="UP000481030"/>
    </source>
</evidence>
<dbReference type="InterPro" id="IPR000873">
    <property type="entry name" value="AMP-dep_synth/lig_dom"/>
</dbReference>
<sequence>MNVMTLLSFAEKAYSKRKALVDDQETINYQQLLSRSEKLSFIFFEKYGLASGQKAAFLCKNHASLITGIFAVSRLGADIYLLNTEMSKNQLKQIVDRHDFDLLVYDFELTALVEYSNFNKVKVLSYHDHLPAINRLLTAIVNKTRKLPRASTGKLMLLTSGTTGNAKEVAHQPSLFNYLNPFLSLLTRLKLIHYNTAYIATPIYHGYGIAVLFLFFALGKKVVVSNGFQTTKACRLIREHKVEVVTVVPLMLHKMLKNHAEDIRTLACIASGGAELNPNLTAEVFHQLGDVLYNLYGTSEAGLNMIATPMDLKYSPYTIGKIINGVRLKVLDQNKKEVPPGTVGQFCVKSESSMKNRNSNWIETGDVGYQDQNGYYFLCGRMDDMVVSGGENVYPIELEKILNKHPLLEDVAVVGVSDEQFGQRLKAFVQPAGNTTLIKEELIEWLRPRVARFQMPKEIVFIDSMPYTALGKLDKKQFKTRMVSETGGENE</sequence>
<dbReference type="Pfam" id="PF13193">
    <property type="entry name" value="AMP-binding_C"/>
    <property type="match status" value="1"/>
</dbReference>
<dbReference type="OrthoDB" id="9778383at2"/>
<comment type="similarity">
    <text evidence="1">Belongs to the ATP-dependent AMP-binding enzyme family.</text>
</comment>